<name>A0A0B1SKB6_OESDE</name>
<dbReference type="Proteomes" id="UP000053660">
    <property type="component" value="Unassembled WGS sequence"/>
</dbReference>
<dbReference type="AlphaFoldDB" id="A0A0B1SKB6"/>
<protein>
    <submittedName>
        <fullName evidence="1">Uncharacterized protein</fullName>
    </submittedName>
</protein>
<organism evidence="1 2">
    <name type="scientific">Oesophagostomum dentatum</name>
    <name type="common">Nodular worm</name>
    <dbReference type="NCBI Taxonomy" id="61180"/>
    <lineage>
        <taxon>Eukaryota</taxon>
        <taxon>Metazoa</taxon>
        <taxon>Ecdysozoa</taxon>
        <taxon>Nematoda</taxon>
        <taxon>Chromadorea</taxon>
        <taxon>Rhabditida</taxon>
        <taxon>Rhabditina</taxon>
        <taxon>Rhabditomorpha</taxon>
        <taxon>Strongyloidea</taxon>
        <taxon>Strongylidae</taxon>
        <taxon>Oesophagostomum</taxon>
    </lineage>
</organism>
<keyword evidence="2" id="KW-1185">Reference proteome</keyword>
<sequence>MECPLRFNDTIIRKRIANWINEECGASFNCGLKSQLDKDQIVIGHFDCEAERNELRVVALLNESMGLHKGDLFRQH</sequence>
<evidence type="ECO:0000313" key="2">
    <source>
        <dbReference type="Proteomes" id="UP000053660"/>
    </source>
</evidence>
<gene>
    <name evidence="1" type="ORF">OESDEN_15953</name>
</gene>
<accession>A0A0B1SKB6</accession>
<reference evidence="1 2" key="1">
    <citation type="submission" date="2014-03" db="EMBL/GenBank/DDBJ databases">
        <title>Draft genome of the hookworm Oesophagostomum dentatum.</title>
        <authorList>
            <person name="Mitreva M."/>
        </authorList>
    </citation>
    <scope>NUCLEOTIDE SEQUENCE [LARGE SCALE GENOMIC DNA]</scope>
    <source>
        <strain evidence="1 2">OD-Hann</strain>
    </source>
</reference>
<dbReference type="EMBL" id="KN568996">
    <property type="protein sequence ID" value="KHJ84336.1"/>
    <property type="molecule type" value="Genomic_DNA"/>
</dbReference>
<proteinExistence type="predicted"/>
<dbReference type="OrthoDB" id="5864341at2759"/>
<evidence type="ECO:0000313" key="1">
    <source>
        <dbReference type="EMBL" id="KHJ84336.1"/>
    </source>
</evidence>